<organism evidence="1 2">
    <name type="scientific">Ensete ventricosum</name>
    <name type="common">Abyssinian banana</name>
    <name type="synonym">Musa ensete</name>
    <dbReference type="NCBI Taxonomy" id="4639"/>
    <lineage>
        <taxon>Eukaryota</taxon>
        <taxon>Viridiplantae</taxon>
        <taxon>Streptophyta</taxon>
        <taxon>Embryophyta</taxon>
        <taxon>Tracheophyta</taxon>
        <taxon>Spermatophyta</taxon>
        <taxon>Magnoliopsida</taxon>
        <taxon>Liliopsida</taxon>
        <taxon>Zingiberales</taxon>
        <taxon>Musaceae</taxon>
        <taxon>Ensete</taxon>
    </lineage>
</organism>
<sequence length="111" mass="12105">MDGSPVSYPGGRLLEWWSSGRKEAPQLGSDVSSCKEVESGKSLYSESYRSFVLDNLTALKAYHVGCTTTDAPHTCIRSVARVGSTTSTGQLFRGHDDVTVYFDDELLLLVP</sequence>
<proteinExistence type="predicted"/>
<reference evidence="1 2" key="1">
    <citation type="journal article" date="2014" name="Agronomy (Basel)">
        <title>A Draft Genome Sequence for Ensete ventricosum, the Drought-Tolerant Tree Against Hunger.</title>
        <authorList>
            <person name="Harrison J."/>
            <person name="Moore K.A."/>
            <person name="Paszkiewicz K."/>
            <person name="Jones T."/>
            <person name="Grant M."/>
            <person name="Ambacheew D."/>
            <person name="Muzemil S."/>
            <person name="Studholme D.J."/>
        </authorList>
    </citation>
    <scope>NUCLEOTIDE SEQUENCE [LARGE SCALE GENOMIC DNA]</scope>
</reference>
<comment type="caution">
    <text evidence="1">The sequence shown here is derived from an EMBL/GenBank/DDBJ whole genome shotgun (WGS) entry which is preliminary data.</text>
</comment>
<name>A0A426YAE0_ENSVE</name>
<gene>
    <name evidence="1" type="ORF">B296_00037160</name>
</gene>
<accession>A0A426YAE0</accession>
<evidence type="ECO:0000313" key="2">
    <source>
        <dbReference type="Proteomes" id="UP000287651"/>
    </source>
</evidence>
<protein>
    <submittedName>
        <fullName evidence="1">Uncharacterized protein</fullName>
    </submittedName>
</protein>
<dbReference type="AlphaFoldDB" id="A0A426YAE0"/>
<evidence type="ECO:0000313" key="1">
    <source>
        <dbReference type="EMBL" id="RRT48656.1"/>
    </source>
</evidence>
<dbReference type="EMBL" id="AMZH03013810">
    <property type="protein sequence ID" value="RRT48656.1"/>
    <property type="molecule type" value="Genomic_DNA"/>
</dbReference>
<dbReference type="Proteomes" id="UP000287651">
    <property type="component" value="Unassembled WGS sequence"/>
</dbReference>